<evidence type="ECO:0000256" key="3">
    <source>
        <dbReference type="ARBA" id="ARBA00022475"/>
    </source>
</evidence>
<dbReference type="PANTHER" id="PTHR30093">
    <property type="entry name" value="GENERAL SECRETION PATHWAY PROTEIN G"/>
    <property type="match status" value="1"/>
</dbReference>
<keyword evidence="4" id="KW-0488">Methylation</keyword>
<dbReference type="PROSITE" id="PS00409">
    <property type="entry name" value="PROKAR_NTER_METHYL"/>
    <property type="match status" value="1"/>
</dbReference>
<dbReference type="Pfam" id="PF12019">
    <property type="entry name" value="GspH"/>
    <property type="match status" value="1"/>
</dbReference>
<gene>
    <name evidence="13" type="ORF">ABXR19_13435</name>
</gene>
<keyword evidence="7 11" id="KW-1133">Transmembrane helix</keyword>
<dbReference type="Pfam" id="PF07963">
    <property type="entry name" value="N_methyl"/>
    <property type="match status" value="1"/>
</dbReference>
<comment type="caution">
    <text evidence="13">The sequence shown here is derived from an EMBL/GenBank/DDBJ whole genome shotgun (WGS) entry which is preliminary data.</text>
</comment>
<dbReference type="Proteomes" id="UP001549691">
    <property type="component" value="Unassembled WGS sequence"/>
</dbReference>
<organism evidence="13 14">
    <name type="scientific">Uliginosibacterium flavum</name>
    <dbReference type="NCBI Taxonomy" id="1396831"/>
    <lineage>
        <taxon>Bacteria</taxon>
        <taxon>Pseudomonadati</taxon>
        <taxon>Pseudomonadota</taxon>
        <taxon>Betaproteobacteria</taxon>
        <taxon>Rhodocyclales</taxon>
        <taxon>Zoogloeaceae</taxon>
        <taxon>Uliginosibacterium</taxon>
    </lineage>
</organism>
<accession>A0ABV2TQ97</accession>
<protein>
    <recommendedName>
        <fullName evidence="2">Type II secretion system protein H</fullName>
    </recommendedName>
    <alternativeName>
        <fullName evidence="10">General secretion pathway protein H</fullName>
    </alternativeName>
</protein>
<evidence type="ECO:0000256" key="6">
    <source>
        <dbReference type="ARBA" id="ARBA00022692"/>
    </source>
</evidence>
<evidence type="ECO:0000313" key="14">
    <source>
        <dbReference type="Proteomes" id="UP001549691"/>
    </source>
</evidence>
<evidence type="ECO:0000256" key="1">
    <source>
        <dbReference type="ARBA" id="ARBA00004377"/>
    </source>
</evidence>
<comment type="similarity">
    <text evidence="9">Belongs to the GSP H family.</text>
</comment>
<keyword evidence="3" id="KW-1003">Cell membrane</keyword>
<evidence type="ECO:0000256" key="8">
    <source>
        <dbReference type="ARBA" id="ARBA00023136"/>
    </source>
</evidence>
<dbReference type="PANTHER" id="PTHR30093:SF41">
    <property type="entry name" value="TYPE II SECRETION SYSTEM PROTEIN H"/>
    <property type="match status" value="1"/>
</dbReference>
<evidence type="ECO:0000256" key="9">
    <source>
        <dbReference type="ARBA" id="ARBA00025772"/>
    </source>
</evidence>
<evidence type="ECO:0000256" key="11">
    <source>
        <dbReference type="SAM" id="Phobius"/>
    </source>
</evidence>
<evidence type="ECO:0000256" key="2">
    <source>
        <dbReference type="ARBA" id="ARBA00021549"/>
    </source>
</evidence>
<evidence type="ECO:0000256" key="7">
    <source>
        <dbReference type="ARBA" id="ARBA00022989"/>
    </source>
</evidence>
<evidence type="ECO:0000313" key="13">
    <source>
        <dbReference type="EMBL" id="MET7015192.1"/>
    </source>
</evidence>
<comment type="subcellular location">
    <subcellularLocation>
        <location evidence="1">Cell inner membrane</location>
        <topology evidence="1">Single-pass membrane protein</topology>
    </subcellularLocation>
</comment>
<dbReference type="NCBIfam" id="TIGR02532">
    <property type="entry name" value="IV_pilin_GFxxxE"/>
    <property type="match status" value="1"/>
</dbReference>
<evidence type="ECO:0000259" key="12">
    <source>
        <dbReference type="Pfam" id="PF12019"/>
    </source>
</evidence>
<name>A0ABV2TQ97_9RHOO</name>
<evidence type="ECO:0000256" key="10">
    <source>
        <dbReference type="ARBA" id="ARBA00030775"/>
    </source>
</evidence>
<dbReference type="Gene3D" id="3.30.700.10">
    <property type="entry name" value="Glycoprotein, Type 4 Pilin"/>
    <property type="match status" value="1"/>
</dbReference>
<feature type="domain" description="General secretion pathway GspH" evidence="12">
    <location>
        <begin position="56"/>
        <end position="161"/>
    </location>
</feature>
<keyword evidence="5" id="KW-0997">Cell inner membrane</keyword>
<proteinExistence type="inferred from homology"/>
<dbReference type="SUPFAM" id="SSF54523">
    <property type="entry name" value="Pili subunits"/>
    <property type="match status" value="1"/>
</dbReference>
<feature type="transmembrane region" description="Helical" evidence="11">
    <location>
        <begin position="21"/>
        <end position="43"/>
    </location>
</feature>
<evidence type="ECO:0000256" key="5">
    <source>
        <dbReference type="ARBA" id="ARBA00022519"/>
    </source>
</evidence>
<keyword evidence="6 11" id="KW-0812">Transmembrane</keyword>
<dbReference type="InterPro" id="IPR022346">
    <property type="entry name" value="T2SS_GspH"/>
</dbReference>
<dbReference type="InterPro" id="IPR012902">
    <property type="entry name" value="N_methyl_site"/>
</dbReference>
<evidence type="ECO:0000256" key="4">
    <source>
        <dbReference type="ARBA" id="ARBA00022481"/>
    </source>
</evidence>
<sequence>MLQTRKNRSSFQVGRREHGFTLVELMIAVAVLAVLLAIAVPSFTGQVRAGRAMMASEGLARTVANARAIASQTGRRTTLSINGPVTDCGDAAAWAITQGATVLGCLTKADFGSKYEGASFSGDAGKTIVFLPNGVANNAEALSYTFKSGDITRTVTINVGGTVKVI</sequence>
<dbReference type="InterPro" id="IPR045584">
    <property type="entry name" value="Pilin-like"/>
</dbReference>
<keyword evidence="14" id="KW-1185">Reference proteome</keyword>
<dbReference type="EMBL" id="JBEWZI010000014">
    <property type="protein sequence ID" value="MET7015192.1"/>
    <property type="molecule type" value="Genomic_DNA"/>
</dbReference>
<reference evidence="13 14" key="1">
    <citation type="submission" date="2024-07" db="EMBL/GenBank/DDBJ databases">
        <title>Uliginosibacterium flavum JJ3220;KACC:17644.</title>
        <authorList>
            <person name="Kim M.K."/>
        </authorList>
    </citation>
    <scope>NUCLEOTIDE SEQUENCE [LARGE SCALE GENOMIC DNA]</scope>
    <source>
        <strain evidence="13 14">KACC:17644</strain>
    </source>
</reference>
<keyword evidence="8 11" id="KW-0472">Membrane</keyword>